<comment type="caution">
    <text evidence="10">The sequence shown here is derived from an EMBL/GenBank/DDBJ whole genome shotgun (WGS) entry which is preliminary data.</text>
</comment>
<evidence type="ECO:0000256" key="2">
    <source>
        <dbReference type="ARBA" id="ARBA00022448"/>
    </source>
</evidence>
<dbReference type="PANTHER" id="PTHR43562">
    <property type="entry name" value="NAPA-TYPE SODIUM/HYDROGEN ANTIPORTER"/>
    <property type="match status" value="1"/>
</dbReference>
<keyword evidence="2" id="KW-0813">Transport</keyword>
<evidence type="ECO:0000256" key="5">
    <source>
        <dbReference type="ARBA" id="ARBA00022989"/>
    </source>
</evidence>
<dbReference type="Proteomes" id="UP000245880">
    <property type="component" value="Unassembled WGS sequence"/>
</dbReference>
<dbReference type="GO" id="GO:0015297">
    <property type="term" value="F:antiporter activity"/>
    <property type="evidence" value="ECO:0007669"/>
    <property type="project" value="UniProtKB-KW"/>
</dbReference>
<evidence type="ECO:0000256" key="6">
    <source>
        <dbReference type="ARBA" id="ARBA00023065"/>
    </source>
</evidence>
<evidence type="ECO:0000256" key="1">
    <source>
        <dbReference type="ARBA" id="ARBA00004141"/>
    </source>
</evidence>
<keyword evidence="4 8" id="KW-0812">Transmembrane</keyword>
<feature type="transmembrane region" description="Helical" evidence="8">
    <location>
        <begin position="339"/>
        <end position="360"/>
    </location>
</feature>
<dbReference type="Pfam" id="PF00999">
    <property type="entry name" value="Na_H_Exchanger"/>
    <property type="match status" value="1"/>
</dbReference>
<gene>
    <name evidence="10" type="ORF">CLV98_104395</name>
</gene>
<evidence type="ECO:0000313" key="10">
    <source>
        <dbReference type="EMBL" id="PWJ58535.1"/>
    </source>
</evidence>
<feature type="transmembrane region" description="Helical" evidence="8">
    <location>
        <begin position="124"/>
        <end position="146"/>
    </location>
</feature>
<keyword evidence="11" id="KW-1185">Reference proteome</keyword>
<feature type="transmembrane region" description="Helical" evidence="8">
    <location>
        <begin position="99"/>
        <end position="118"/>
    </location>
</feature>
<dbReference type="GO" id="GO:0016020">
    <property type="term" value="C:membrane"/>
    <property type="evidence" value="ECO:0007669"/>
    <property type="project" value="UniProtKB-SubCell"/>
</dbReference>
<keyword evidence="5 8" id="KW-1133">Transmembrane helix</keyword>
<dbReference type="EMBL" id="QGDT01000004">
    <property type="protein sequence ID" value="PWJ58535.1"/>
    <property type="molecule type" value="Genomic_DNA"/>
</dbReference>
<proteinExistence type="predicted"/>
<evidence type="ECO:0000259" key="9">
    <source>
        <dbReference type="Pfam" id="PF00999"/>
    </source>
</evidence>
<feature type="transmembrane region" description="Helical" evidence="8">
    <location>
        <begin position="20"/>
        <end position="36"/>
    </location>
</feature>
<dbReference type="Gene3D" id="1.20.1530.20">
    <property type="match status" value="1"/>
</dbReference>
<dbReference type="PANTHER" id="PTHR43562:SF4">
    <property type="entry name" value="NA(+)_H(+) ANTIPORTER NHAS5"/>
    <property type="match status" value="1"/>
</dbReference>
<protein>
    <submittedName>
        <fullName evidence="10">Kef-type K+ transport system membrane component KefB</fullName>
    </submittedName>
</protein>
<evidence type="ECO:0000256" key="4">
    <source>
        <dbReference type="ARBA" id="ARBA00022692"/>
    </source>
</evidence>
<keyword evidence="6" id="KW-0406">Ion transport</keyword>
<evidence type="ECO:0000256" key="8">
    <source>
        <dbReference type="SAM" id="Phobius"/>
    </source>
</evidence>
<keyword evidence="7 8" id="KW-0472">Membrane</keyword>
<organism evidence="10 11">
    <name type="scientific">Dyadobacter jejuensis</name>
    <dbReference type="NCBI Taxonomy" id="1082580"/>
    <lineage>
        <taxon>Bacteria</taxon>
        <taxon>Pseudomonadati</taxon>
        <taxon>Bacteroidota</taxon>
        <taxon>Cytophagia</taxon>
        <taxon>Cytophagales</taxon>
        <taxon>Spirosomataceae</taxon>
        <taxon>Dyadobacter</taxon>
    </lineage>
</organism>
<feature type="transmembrane region" description="Helical" evidence="8">
    <location>
        <begin position="158"/>
        <end position="179"/>
    </location>
</feature>
<feature type="transmembrane region" description="Helical" evidence="8">
    <location>
        <begin position="306"/>
        <end position="327"/>
    </location>
</feature>
<evidence type="ECO:0000313" key="11">
    <source>
        <dbReference type="Proteomes" id="UP000245880"/>
    </source>
</evidence>
<feature type="transmembrane region" description="Helical" evidence="8">
    <location>
        <begin position="276"/>
        <end position="294"/>
    </location>
</feature>
<feature type="transmembrane region" description="Helical" evidence="8">
    <location>
        <begin position="191"/>
        <end position="213"/>
    </location>
</feature>
<feature type="transmembrane region" description="Helical" evidence="8">
    <location>
        <begin position="68"/>
        <end position="87"/>
    </location>
</feature>
<dbReference type="InterPro" id="IPR038770">
    <property type="entry name" value="Na+/solute_symporter_sf"/>
</dbReference>
<reference evidence="10 11" key="1">
    <citation type="submission" date="2018-03" db="EMBL/GenBank/DDBJ databases">
        <title>Genomic Encyclopedia of Archaeal and Bacterial Type Strains, Phase II (KMG-II): from individual species to whole genera.</title>
        <authorList>
            <person name="Goeker M."/>
        </authorList>
    </citation>
    <scope>NUCLEOTIDE SEQUENCE [LARGE SCALE GENOMIC DNA]</scope>
    <source>
        <strain evidence="10 11">DSM 100346</strain>
    </source>
</reference>
<name>A0A316AL58_9BACT</name>
<feature type="transmembrane region" description="Helical" evidence="8">
    <location>
        <begin position="43"/>
        <end position="62"/>
    </location>
</feature>
<dbReference type="GO" id="GO:1902600">
    <property type="term" value="P:proton transmembrane transport"/>
    <property type="evidence" value="ECO:0007669"/>
    <property type="project" value="InterPro"/>
</dbReference>
<feature type="transmembrane region" description="Helical" evidence="8">
    <location>
        <begin position="225"/>
        <end position="241"/>
    </location>
</feature>
<comment type="subcellular location">
    <subcellularLocation>
        <location evidence="1">Membrane</location>
        <topology evidence="1">Multi-pass membrane protein</topology>
    </subcellularLocation>
</comment>
<dbReference type="AlphaFoldDB" id="A0A316AL58"/>
<evidence type="ECO:0000256" key="3">
    <source>
        <dbReference type="ARBA" id="ARBA00022449"/>
    </source>
</evidence>
<dbReference type="InterPro" id="IPR006153">
    <property type="entry name" value="Cation/H_exchanger_TM"/>
</dbReference>
<evidence type="ECO:0000256" key="7">
    <source>
        <dbReference type="ARBA" id="ARBA00023136"/>
    </source>
</evidence>
<dbReference type="RefSeq" id="WP_229203319.1">
    <property type="nucleotide sequence ID" value="NZ_QGDT01000004.1"/>
</dbReference>
<keyword evidence="3" id="KW-0050">Antiport</keyword>
<feature type="domain" description="Cation/H+ exchanger transmembrane" evidence="9">
    <location>
        <begin position="27"/>
        <end position="400"/>
    </location>
</feature>
<accession>A0A316AL58</accession>
<sequence>MALLLNAEGMFQLPLSNPVLIFSLVLFIILFVPLLLNKLRIPYVIGLILAGVVIGEHGANLLRRDSSIVLFGTVGLIYIMFLAALEIDMKEFKKNSAKSLVFGIFTFAVPMIVATPAARYLLEYSWMTSILFASMLASHTLIAYPVAARFNVHKIMSATIAVGGTIITDILSLLVLAVIAKMSQGEINQAFWVRLGISVVIFALIVWFIFPIIARWFFKRFDDNISQYIFVLAMVFLGAFLAELAGIEAIIGAFLAGLALNRLIPHHSPLMNRIDFVGNALFIPFFLIGVGMLVDLKVLFKSLDSLKVAGVMTAAALLSKWLAAYITQKIYKMNANERTLIFGLSSARAAATLATVLVGYNIILGQNELGEPMRLLNEDVLNGCLIMILITCSVSSVATARAAAKLAQEQDAGKKEPSDKDTRNILIAASKAETIDPMTELALLMQPRKLEQNIFVLSVISSDTDDREAEERRFKTYQDRMVATAAATDVILNTLIRYDVNFVSGIQHTLEEKRIHEVIIGQDKSKYDGLSATGIKSQRLLDRCPQIIYLIHGVQPLNTIHNMTVVCPDQADLEPSFFILMERITTIAKQLNCDLHYYGTSRTLEALRRLNEGFKGPEAKFTEFDNWNDFLILSREIKAEDFFVIMSARPGNVSYHPGLAEVPRYLAKYFGKYNYLLMYPDQRSDFSQSPSNEFERTGEFLQQGITQLGKTGDKLIKNILRPE</sequence>